<dbReference type="Proteomes" id="UP000318050">
    <property type="component" value="Unassembled WGS sequence"/>
</dbReference>
<dbReference type="Gene3D" id="3.40.50.1010">
    <property type="entry name" value="5'-nuclease"/>
    <property type="match status" value="1"/>
</dbReference>
<protein>
    <recommendedName>
        <fullName evidence="3">PIN domain-containing protein</fullName>
    </recommendedName>
</protein>
<dbReference type="EMBL" id="VITT01000032">
    <property type="protein sequence ID" value="TWB47782.1"/>
    <property type="molecule type" value="Genomic_DNA"/>
</dbReference>
<evidence type="ECO:0000313" key="1">
    <source>
        <dbReference type="EMBL" id="TWB47782.1"/>
    </source>
</evidence>
<accession>A0A560HML0</accession>
<name>A0A560HML0_9PROT</name>
<reference evidence="1 2" key="1">
    <citation type="submission" date="2019-06" db="EMBL/GenBank/DDBJ databases">
        <title>Genomic Encyclopedia of Type Strains, Phase IV (KMG-V): Genome sequencing to study the core and pangenomes of soil and plant-associated prokaryotes.</title>
        <authorList>
            <person name="Whitman W."/>
        </authorList>
    </citation>
    <scope>NUCLEOTIDE SEQUENCE [LARGE SCALE GENOMIC DNA]</scope>
    <source>
        <strain evidence="1 2">BR 11140</strain>
    </source>
</reference>
<organism evidence="1 2">
    <name type="scientific">Nitrospirillum amazonense</name>
    <dbReference type="NCBI Taxonomy" id="28077"/>
    <lineage>
        <taxon>Bacteria</taxon>
        <taxon>Pseudomonadati</taxon>
        <taxon>Pseudomonadota</taxon>
        <taxon>Alphaproteobacteria</taxon>
        <taxon>Rhodospirillales</taxon>
        <taxon>Azospirillaceae</taxon>
        <taxon>Nitrospirillum</taxon>
    </lineage>
</organism>
<sequence length="33" mass="3705">MGDCYAYALAWERNLPLLFVGDDFSKTDVIPAL</sequence>
<dbReference type="AlphaFoldDB" id="A0A560HML0"/>
<proteinExistence type="predicted"/>
<gene>
    <name evidence="1" type="ORF">FBZ92_13236</name>
</gene>
<dbReference type="CDD" id="cd09871">
    <property type="entry name" value="PIN_MtVapC28-VapC30-like"/>
    <property type="match status" value="1"/>
</dbReference>
<evidence type="ECO:0008006" key="3">
    <source>
        <dbReference type="Google" id="ProtNLM"/>
    </source>
</evidence>
<evidence type="ECO:0000313" key="2">
    <source>
        <dbReference type="Proteomes" id="UP000318050"/>
    </source>
</evidence>
<comment type="caution">
    <text evidence="1">The sequence shown here is derived from an EMBL/GenBank/DDBJ whole genome shotgun (WGS) entry which is preliminary data.</text>
</comment>